<dbReference type="RefSeq" id="WP_420241646.1">
    <property type="nucleotide sequence ID" value="NZ_BOPV01000001.1"/>
</dbReference>
<evidence type="ECO:0000256" key="6">
    <source>
        <dbReference type="ARBA" id="ARBA00022989"/>
    </source>
</evidence>
<dbReference type="GO" id="GO:0044874">
    <property type="term" value="P:lipoprotein localization to outer membrane"/>
    <property type="evidence" value="ECO:0007669"/>
    <property type="project" value="TreeGrafter"/>
</dbReference>
<accession>A0A8S8XBG3</accession>
<feature type="domain" description="ABC3 transporter permease C-terminal" evidence="9">
    <location>
        <begin position="275"/>
        <end position="408"/>
    </location>
</feature>
<evidence type="ECO:0000256" key="1">
    <source>
        <dbReference type="ARBA" id="ARBA00004651"/>
    </source>
</evidence>
<keyword evidence="5 8" id="KW-0812">Transmembrane</keyword>
<organism evidence="11 12">
    <name type="scientific">Roseiterribacter gracilis</name>
    <dbReference type="NCBI Taxonomy" id="2812848"/>
    <lineage>
        <taxon>Bacteria</taxon>
        <taxon>Pseudomonadati</taxon>
        <taxon>Pseudomonadota</taxon>
        <taxon>Alphaproteobacteria</taxon>
        <taxon>Rhodospirillales</taxon>
        <taxon>Roseiterribacteraceae</taxon>
        <taxon>Roseiterribacter</taxon>
    </lineage>
</organism>
<dbReference type="PANTHER" id="PTHR30489:SF0">
    <property type="entry name" value="LIPOPROTEIN-RELEASING SYSTEM TRANSMEMBRANE PROTEIN LOLE"/>
    <property type="match status" value="1"/>
</dbReference>
<dbReference type="EMBL" id="BOPV01000001">
    <property type="protein sequence ID" value="GIL38600.1"/>
    <property type="molecule type" value="Genomic_DNA"/>
</dbReference>
<dbReference type="Pfam" id="PF02687">
    <property type="entry name" value="FtsX"/>
    <property type="match status" value="1"/>
</dbReference>
<feature type="transmembrane region" description="Helical" evidence="8">
    <location>
        <begin position="272"/>
        <end position="296"/>
    </location>
</feature>
<proteinExistence type="inferred from homology"/>
<comment type="subcellular location">
    <subcellularLocation>
        <location evidence="1">Cell membrane</location>
        <topology evidence="1">Multi-pass membrane protein</topology>
    </subcellularLocation>
</comment>
<feature type="domain" description="MacB-like periplasmic core" evidence="10">
    <location>
        <begin position="30"/>
        <end position="244"/>
    </location>
</feature>
<keyword evidence="4" id="KW-1003">Cell membrane</keyword>
<comment type="caution">
    <text evidence="11">The sequence shown here is derived from an EMBL/GenBank/DDBJ whole genome shotgun (WGS) entry which is preliminary data.</text>
</comment>
<evidence type="ECO:0000256" key="3">
    <source>
        <dbReference type="ARBA" id="ARBA00022448"/>
    </source>
</evidence>
<dbReference type="Pfam" id="PF12704">
    <property type="entry name" value="MacB_PCD"/>
    <property type="match status" value="1"/>
</dbReference>
<evidence type="ECO:0000259" key="10">
    <source>
        <dbReference type="Pfam" id="PF12704"/>
    </source>
</evidence>
<keyword evidence="12" id="KW-1185">Reference proteome</keyword>
<dbReference type="InterPro" id="IPR051447">
    <property type="entry name" value="Lipoprotein-release_system"/>
</dbReference>
<dbReference type="AlphaFoldDB" id="A0A8S8XBG3"/>
<dbReference type="PANTHER" id="PTHR30489">
    <property type="entry name" value="LIPOPROTEIN-RELEASING SYSTEM TRANSMEMBRANE PROTEIN LOLE"/>
    <property type="match status" value="1"/>
</dbReference>
<sequence>MFNPFERMVAARYLRARRQEGFISVIAGFSLLGIALGVATLIIVMAVMNGFRTELLSRLLGTEPHIVVSAQQRGLTDWPDVLKRLQALPGVVDVQPVTEGFGLLQANGRTSGGIVRGVRNEDFLRSPMAQKINAGDPTKFDADEDGIVIGFRLAKAFGLRPGDQLQFTSPTTSATPFGSVPKQKSFKVAATFDLGVYEFDSSLILIPMEIAQALFGVGQGVTALELRVTKPAGDLKPVMAAVEQAAGPGLAVRDWQQSRAGFFEAIDVERHVMFLILSLIIMVAAFNIISSMIMLVKDKGRDIAILRTMGATQGTILRVFFLTGASIGVLGTALGFVLGVLFCRNIEAIRGLVERLSGANVFNPEIYFLSKLPAIIEWNEVGQVVAMGIGLSFLATIYPAWRAARLDPVEALRYE</sequence>
<keyword evidence="11" id="KW-0449">Lipoprotein</keyword>
<evidence type="ECO:0000313" key="12">
    <source>
        <dbReference type="Proteomes" id="UP000681075"/>
    </source>
</evidence>
<name>A0A8S8XBG3_9PROT</name>
<dbReference type="InterPro" id="IPR025857">
    <property type="entry name" value="MacB_PCD"/>
</dbReference>
<gene>
    <name evidence="11" type="ORF">TMPK1_08370</name>
</gene>
<evidence type="ECO:0000256" key="8">
    <source>
        <dbReference type="SAM" id="Phobius"/>
    </source>
</evidence>
<dbReference type="InterPro" id="IPR003838">
    <property type="entry name" value="ABC3_permease_C"/>
</dbReference>
<evidence type="ECO:0000313" key="11">
    <source>
        <dbReference type="EMBL" id="GIL38600.1"/>
    </source>
</evidence>
<evidence type="ECO:0000256" key="2">
    <source>
        <dbReference type="ARBA" id="ARBA00005236"/>
    </source>
</evidence>
<evidence type="ECO:0000256" key="7">
    <source>
        <dbReference type="ARBA" id="ARBA00023136"/>
    </source>
</evidence>
<evidence type="ECO:0000256" key="5">
    <source>
        <dbReference type="ARBA" id="ARBA00022692"/>
    </source>
</evidence>
<dbReference type="Proteomes" id="UP000681075">
    <property type="component" value="Unassembled WGS sequence"/>
</dbReference>
<keyword evidence="6 8" id="KW-1133">Transmembrane helix</keyword>
<dbReference type="InterPro" id="IPR011925">
    <property type="entry name" value="LolCE_TM"/>
</dbReference>
<reference evidence="11" key="1">
    <citation type="submission" date="2021-02" db="EMBL/GenBank/DDBJ databases">
        <title>Genome sequence of Rhodospirillales sp. strain TMPK1 isolated from soil.</title>
        <authorList>
            <person name="Nakai R."/>
            <person name="Kusada H."/>
            <person name="Tamaki H."/>
        </authorList>
    </citation>
    <scope>NUCLEOTIDE SEQUENCE</scope>
    <source>
        <strain evidence="11">TMPK1</strain>
    </source>
</reference>
<feature type="transmembrane region" description="Helical" evidence="8">
    <location>
        <begin position="21"/>
        <end position="48"/>
    </location>
</feature>
<evidence type="ECO:0000259" key="9">
    <source>
        <dbReference type="Pfam" id="PF02687"/>
    </source>
</evidence>
<dbReference type="GO" id="GO:0042953">
    <property type="term" value="P:lipoprotein transport"/>
    <property type="evidence" value="ECO:0007669"/>
    <property type="project" value="InterPro"/>
</dbReference>
<keyword evidence="7 8" id="KW-0472">Membrane</keyword>
<dbReference type="NCBIfam" id="TIGR02212">
    <property type="entry name" value="lolCE"/>
    <property type="match status" value="1"/>
</dbReference>
<dbReference type="GO" id="GO:0098797">
    <property type="term" value="C:plasma membrane protein complex"/>
    <property type="evidence" value="ECO:0007669"/>
    <property type="project" value="TreeGrafter"/>
</dbReference>
<protein>
    <submittedName>
        <fullName evidence="11">LolC/E family lipoprotein releasing system, protein</fullName>
    </submittedName>
</protein>
<evidence type="ECO:0000256" key="4">
    <source>
        <dbReference type="ARBA" id="ARBA00022475"/>
    </source>
</evidence>
<keyword evidence="3" id="KW-0813">Transport</keyword>
<feature type="transmembrane region" description="Helical" evidence="8">
    <location>
        <begin position="316"/>
        <end position="342"/>
    </location>
</feature>
<comment type="similarity">
    <text evidence="2">Belongs to the ABC-4 integral membrane protein family. LolC/E subfamily.</text>
</comment>